<dbReference type="InterPro" id="IPR002818">
    <property type="entry name" value="DJ-1/PfpI"/>
</dbReference>
<evidence type="ECO:0000259" key="1">
    <source>
        <dbReference type="Pfam" id="PF01965"/>
    </source>
</evidence>
<keyword evidence="2" id="KW-0315">Glutamine amidotransferase</keyword>
<dbReference type="CDD" id="cd03139">
    <property type="entry name" value="GATase1_PfpI_2"/>
    <property type="match status" value="1"/>
</dbReference>
<dbReference type="InterPro" id="IPR052158">
    <property type="entry name" value="INH-QAR"/>
</dbReference>
<dbReference type="Pfam" id="PF01965">
    <property type="entry name" value="DJ-1_PfpI"/>
    <property type="match status" value="1"/>
</dbReference>
<accession>A0AAE0NQC3</accession>
<dbReference type="PANTHER" id="PTHR43130">
    <property type="entry name" value="ARAC-FAMILY TRANSCRIPTIONAL REGULATOR"/>
    <property type="match status" value="1"/>
</dbReference>
<dbReference type="Proteomes" id="UP001285441">
    <property type="component" value="Unassembled WGS sequence"/>
</dbReference>
<comment type="caution">
    <text evidence="2">The sequence shown here is derived from an EMBL/GenBank/DDBJ whole genome shotgun (WGS) entry which is preliminary data.</text>
</comment>
<reference evidence="2" key="2">
    <citation type="submission" date="2023-06" db="EMBL/GenBank/DDBJ databases">
        <authorList>
            <consortium name="Lawrence Berkeley National Laboratory"/>
            <person name="Haridas S."/>
            <person name="Hensen N."/>
            <person name="Bonometti L."/>
            <person name="Westerberg I."/>
            <person name="Brannstrom I.O."/>
            <person name="Guillou S."/>
            <person name="Cros-Aarteil S."/>
            <person name="Calhoun S."/>
            <person name="Kuo A."/>
            <person name="Mondo S."/>
            <person name="Pangilinan J."/>
            <person name="Riley R."/>
            <person name="LaButti K."/>
            <person name="Andreopoulos B."/>
            <person name="Lipzen A."/>
            <person name="Chen C."/>
            <person name="Yanf M."/>
            <person name="Daum C."/>
            <person name="Ng V."/>
            <person name="Clum A."/>
            <person name="Steindorff A."/>
            <person name="Ohm R."/>
            <person name="Martin F."/>
            <person name="Silar P."/>
            <person name="Natvig D."/>
            <person name="Lalanne C."/>
            <person name="Gautier V."/>
            <person name="Ament-velasquez S.L."/>
            <person name="Kruys A."/>
            <person name="Hutchinson M.I."/>
            <person name="Powell A.J."/>
            <person name="Barry K."/>
            <person name="Miller A.N."/>
            <person name="Grigoriev I.V."/>
            <person name="Debuchy R."/>
            <person name="Gladieux P."/>
            <person name="Thoren M.H."/>
            <person name="Johannesson H."/>
        </authorList>
    </citation>
    <scope>NUCLEOTIDE SEQUENCE</scope>
    <source>
        <strain evidence="2">CBS 232.78</strain>
    </source>
</reference>
<dbReference type="SUPFAM" id="SSF52317">
    <property type="entry name" value="Class I glutamine amidotransferase-like"/>
    <property type="match status" value="1"/>
</dbReference>
<gene>
    <name evidence="2" type="ORF">B0H63DRAFT_187636</name>
</gene>
<name>A0AAE0NQC3_9PEZI</name>
<proteinExistence type="predicted"/>
<dbReference type="PANTHER" id="PTHR43130:SF15">
    <property type="entry name" value="THIJ_PFPI FAMILY PROTEIN (AFU_ORTHOLOGUE AFUA_5G14240)"/>
    <property type="match status" value="1"/>
</dbReference>
<protein>
    <submittedName>
        <fullName evidence="2">Class I glutamine amidotransferase-like protein</fullName>
    </submittedName>
</protein>
<dbReference type="EMBL" id="JAULSW010000004">
    <property type="protein sequence ID" value="KAK3385787.1"/>
    <property type="molecule type" value="Genomic_DNA"/>
</dbReference>
<organism evidence="2 3">
    <name type="scientific">Podospora didyma</name>
    <dbReference type="NCBI Taxonomy" id="330526"/>
    <lineage>
        <taxon>Eukaryota</taxon>
        <taxon>Fungi</taxon>
        <taxon>Dikarya</taxon>
        <taxon>Ascomycota</taxon>
        <taxon>Pezizomycotina</taxon>
        <taxon>Sordariomycetes</taxon>
        <taxon>Sordariomycetidae</taxon>
        <taxon>Sordariales</taxon>
        <taxon>Podosporaceae</taxon>
        <taxon>Podospora</taxon>
    </lineage>
</organism>
<dbReference type="AlphaFoldDB" id="A0AAE0NQC3"/>
<keyword evidence="3" id="KW-1185">Reference proteome</keyword>
<reference evidence="2" key="1">
    <citation type="journal article" date="2023" name="Mol. Phylogenet. Evol.">
        <title>Genome-scale phylogeny and comparative genomics of the fungal order Sordariales.</title>
        <authorList>
            <person name="Hensen N."/>
            <person name="Bonometti L."/>
            <person name="Westerberg I."/>
            <person name="Brannstrom I.O."/>
            <person name="Guillou S."/>
            <person name="Cros-Aarteil S."/>
            <person name="Calhoun S."/>
            <person name="Haridas S."/>
            <person name="Kuo A."/>
            <person name="Mondo S."/>
            <person name="Pangilinan J."/>
            <person name="Riley R."/>
            <person name="LaButti K."/>
            <person name="Andreopoulos B."/>
            <person name="Lipzen A."/>
            <person name="Chen C."/>
            <person name="Yan M."/>
            <person name="Daum C."/>
            <person name="Ng V."/>
            <person name="Clum A."/>
            <person name="Steindorff A."/>
            <person name="Ohm R.A."/>
            <person name="Martin F."/>
            <person name="Silar P."/>
            <person name="Natvig D.O."/>
            <person name="Lalanne C."/>
            <person name="Gautier V."/>
            <person name="Ament-Velasquez S.L."/>
            <person name="Kruys A."/>
            <person name="Hutchinson M.I."/>
            <person name="Powell A.J."/>
            <person name="Barry K."/>
            <person name="Miller A.N."/>
            <person name="Grigoriev I.V."/>
            <person name="Debuchy R."/>
            <person name="Gladieux P."/>
            <person name="Hiltunen Thoren M."/>
            <person name="Johannesson H."/>
        </authorList>
    </citation>
    <scope>NUCLEOTIDE SEQUENCE</scope>
    <source>
        <strain evidence="2">CBS 232.78</strain>
    </source>
</reference>
<feature type="domain" description="DJ-1/PfpI" evidence="1">
    <location>
        <begin position="3"/>
        <end position="177"/>
    </location>
</feature>
<evidence type="ECO:0000313" key="3">
    <source>
        <dbReference type="Proteomes" id="UP001285441"/>
    </source>
</evidence>
<dbReference type="Gene3D" id="3.40.50.880">
    <property type="match status" value="1"/>
</dbReference>
<dbReference type="InterPro" id="IPR029062">
    <property type="entry name" value="Class_I_gatase-like"/>
</dbReference>
<sequence>MILYQGLTMLDVFGPLEALQQLSYVHKLNLYLISDNLDTVTSEVPATENPLHSHFFTNLKPTHTFATVPSDLEVLMIPGGAGPVGGLRALNSTVDFIRTTYPKLRYLITICVGSGLAAQAGVLDGKRATTHKGAWSTIVPLGPNVTWVHKARWVEDGNIWTSSGVSAGIDVTFAFIQKIYGAENATAVANGIEYDRHMDPDWDPFSDIFPISNSTS</sequence>
<evidence type="ECO:0000313" key="2">
    <source>
        <dbReference type="EMBL" id="KAK3385787.1"/>
    </source>
</evidence>